<sequence>MSVVFVGDEHLAQEVLFKIKQWDDAIAKLDLHAITDICEQDMKVFDVSSQIEGVVEFKCLWERYNPFFVENIKVYRKEVQIFAQSNLAFMHCYSKIDHKEPDKILNLPWCRTTLCFQKNKGQWKIAHQHISMPKSIE</sequence>
<reference evidence="2 3" key="1">
    <citation type="journal article" date="2015" name="Int. J. Syst. Evol. Microbiol.">
        <title>Acinetobacter equi sp. nov. isolated from horse faeces.</title>
        <authorList>
            <person name="Poppel M.T."/>
            <person name="Skiebe E."/>
            <person name="Laue M."/>
            <person name="Bergmann H."/>
            <person name="Ebersberger I."/>
            <person name="Garn T."/>
            <person name="Fruth A."/>
            <person name="Baumgardt S."/>
            <person name="Busse H.J."/>
            <person name="Wilharm G."/>
        </authorList>
    </citation>
    <scope>NUCLEOTIDE SEQUENCE [LARGE SCALE GENOMIC DNA]</scope>
    <source>
        <strain evidence="2 3">114</strain>
    </source>
</reference>
<dbReference type="OrthoDB" id="9812295at2"/>
<dbReference type="Proteomes" id="UP000064939">
    <property type="component" value="Chromosome"/>
</dbReference>
<organism evidence="2 3">
    <name type="scientific">Acinetobacter equi</name>
    <dbReference type="NCBI Taxonomy" id="1324350"/>
    <lineage>
        <taxon>Bacteria</taxon>
        <taxon>Pseudomonadati</taxon>
        <taxon>Pseudomonadota</taxon>
        <taxon>Gammaproteobacteria</taxon>
        <taxon>Moraxellales</taxon>
        <taxon>Moraxellaceae</taxon>
        <taxon>Acinetobacter</taxon>
    </lineage>
</organism>
<dbReference type="AlphaFoldDB" id="A0A0N9V8A0"/>
<dbReference type="KEGG" id="aei:AOY20_07470"/>
<evidence type="ECO:0000313" key="3">
    <source>
        <dbReference type="Proteomes" id="UP000064939"/>
    </source>
</evidence>
<proteinExistence type="predicted"/>
<accession>A0A0N9V8A0</accession>
<dbReference type="SUPFAM" id="SSF54427">
    <property type="entry name" value="NTF2-like"/>
    <property type="match status" value="1"/>
</dbReference>
<feature type="domain" description="SnoaL-like" evidence="1">
    <location>
        <begin position="19"/>
        <end position="133"/>
    </location>
</feature>
<name>A0A0N9V8A0_9GAMM</name>
<evidence type="ECO:0000259" key="1">
    <source>
        <dbReference type="Pfam" id="PF13474"/>
    </source>
</evidence>
<dbReference type="Pfam" id="PF13474">
    <property type="entry name" value="SnoaL_3"/>
    <property type="match status" value="1"/>
</dbReference>
<dbReference type="STRING" id="1324350.AOY20_07470"/>
<dbReference type="RefSeq" id="WP_054581280.1">
    <property type="nucleotide sequence ID" value="NZ_CP012808.1"/>
</dbReference>
<dbReference type="InterPro" id="IPR037401">
    <property type="entry name" value="SnoaL-like"/>
</dbReference>
<dbReference type="EMBL" id="CP012808">
    <property type="protein sequence ID" value="ALH95388.1"/>
    <property type="molecule type" value="Genomic_DNA"/>
</dbReference>
<evidence type="ECO:0000313" key="2">
    <source>
        <dbReference type="EMBL" id="ALH95388.1"/>
    </source>
</evidence>
<protein>
    <recommendedName>
        <fullName evidence="1">SnoaL-like domain-containing protein</fullName>
    </recommendedName>
</protein>
<dbReference type="InterPro" id="IPR032710">
    <property type="entry name" value="NTF2-like_dom_sf"/>
</dbReference>
<keyword evidence="3" id="KW-1185">Reference proteome</keyword>
<dbReference type="Gene3D" id="3.10.450.50">
    <property type="match status" value="1"/>
</dbReference>
<gene>
    <name evidence="2" type="ORF">AOY20_07470</name>
</gene>